<feature type="transmembrane region" description="Helical" evidence="6">
    <location>
        <begin position="65"/>
        <end position="90"/>
    </location>
</feature>
<dbReference type="InterPro" id="IPR003660">
    <property type="entry name" value="HAMP_dom"/>
</dbReference>
<feature type="transmembrane region" description="Helical" evidence="6">
    <location>
        <begin position="97"/>
        <end position="118"/>
    </location>
</feature>
<keyword evidence="10" id="KW-1185">Reference proteome</keyword>
<proteinExistence type="inferred from homology"/>
<dbReference type="EMBL" id="QKNX01000001">
    <property type="protein sequence ID" value="TKR28326.1"/>
    <property type="molecule type" value="Genomic_DNA"/>
</dbReference>
<protein>
    <submittedName>
        <fullName evidence="9">Methyl-accepting chemotaxis protein</fullName>
    </submittedName>
</protein>
<feature type="domain" description="Methyl-accepting transducer" evidence="7">
    <location>
        <begin position="313"/>
        <end position="549"/>
    </location>
</feature>
<feature type="transmembrane region" description="Helical" evidence="6">
    <location>
        <begin position="173"/>
        <end position="194"/>
    </location>
</feature>
<evidence type="ECO:0000256" key="2">
    <source>
        <dbReference type="ARBA" id="ARBA00029447"/>
    </source>
</evidence>
<feature type="domain" description="HAMP" evidence="8">
    <location>
        <begin position="249"/>
        <end position="294"/>
    </location>
</feature>
<evidence type="ECO:0000256" key="6">
    <source>
        <dbReference type="SAM" id="Phobius"/>
    </source>
</evidence>
<comment type="caution">
    <text evidence="9">The sequence shown here is derived from an EMBL/GenBank/DDBJ whole genome shotgun (WGS) entry which is preliminary data.</text>
</comment>
<dbReference type="CDD" id="cd11386">
    <property type="entry name" value="MCP_signal"/>
    <property type="match status" value="1"/>
</dbReference>
<dbReference type="PROSITE" id="PS50885">
    <property type="entry name" value="HAMP"/>
    <property type="match status" value="1"/>
</dbReference>
<comment type="similarity">
    <text evidence="2">Belongs to the methyl-accepting chemotaxis (MCP) protein family.</text>
</comment>
<feature type="transmembrane region" description="Helical" evidence="6">
    <location>
        <begin position="138"/>
        <end position="161"/>
    </location>
</feature>
<sequence length="640" mass="68176">MSTKETLSAIARYIENTPNGTEIPDESFTKRHRGILVFTTALVPFVFAVSRLTGVQSVTGAELPAIPLVHSVAGTGLILGLLLTAAVPLLPRRARSALAALAFMTLGSVLAYFTGGFIEAHFLYFIGVGVVALYEDWVPFGITIGYVAIQHSVFGLIEWFTVYNHQAAMANPVVWGGIHAVGVLMLATTITFLWQSLAIQRQQAREKIQEKLDEVEEAKQLTENKQQEVARQKEEMTVLNNELEATASEFQSAMVACADGDLTQRLDDSVDNDAMASIARAFNDMIDDFEQTVLDIQSFADTVSIASADVADRSTEIKQTSTDVKRSVSDVATRAEEQDEQLQTVADEIGDLSATVEEIASSSEEVAATASTAVDLGDTGREHASDATAEIAAIKSQTNDVAEEITALNEQMDQIGEIADMISDITEQTNILALNASIEAARADTNGDGFAIVANEVKGLAEEAADATDEIEQRIETAQAVTNETVASIEDMSGRVQTGAETIDGTISMFDDIAAAIEEAESGITEISNATDDQAASAEEIASMVDDVSKTSQSTARESTDVAEKTAGQVDSLDETTADVGKLADMATELSEQVAVFTTTADHNANNTVRSRARSTNTQQPPTGSLSRPPAQADGGHSTE</sequence>
<evidence type="ECO:0000256" key="3">
    <source>
        <dbReference type="PROSITE-ProRule" id="PRU00284"/>
    </source>
</evidence>
<dbReference type="GO" id="GO:0016020">
    <property type="term" value="C:membrane"/>
    <property type="evidence" value="ECO:0007669"/>
    <property type="project" value="InterPro"/>
</dbReference>
<organism evidence="9 10">
    <name type="scientific">Natronomonas salsuginis</name>
    <dbReference type="NCBI Taxonomy" id="2217661"/>
    <lineage>
        <taxon>Archaea</taxon>
        <taxon>Methanobacteriati</taxon>
        <taxon>Methanobacteriota</taxon>
        <taxon>Stenosarchaea group</taxon>
        <taxon>Halobacteria</taxon>
        <taxon>Halobacteriales</taxon>
        <taxon>Natronomonadaceae</taxon>
        <taxon>Natronomonas</taxon>
    </lineage>
</organism>
<keyword evidence="6" id="KW-1133">Transmembrane helix</keyword>
<feature type="region of interest" description="Disordered" evidence="5">
    <location>
        <begin position="598"/>
        <end position="640"/>
    </location>
</feature>
<evidence type="ECO:0000256" key="1">
    <source>
        <dbReference type="ARBA" id="ARBA00023224"/>
    </source>
</evidence>
<feature type="coiled-coil region" evidence="4">
    <location>
        <begin position="198"/>
        <end position="249"/>
    </location>
</feature>
<evidence type="ECO:0000313" key="10">
    <source>
        <dbReference type="Proteomes" id="UP000308037"/>
    </source>
</evidence>
<dbReference type="Proteomes" id="UP000308037">
    <property type="component" value="Unassembled WGS sequence"/>
</dbReference>
<name>A0A4U5JIH2_9EURY</name>
<dbReference type="InterPro" id="IPR004089">
    <property type="entry name" value="MCPsignal_dom"/>
</dbReference>
<evidence type="ECO:0000256" key="5">
    <source>
        <dbReference type="SAM" id="MobiDB-lite"/>
    </source>
</evidence>
<reference evidence="9 10" key="1">
    <citation type="submission" date="2019-04" db="EMBL/GenBank/DDBJ databases">
        <title>Natronomonas sp. F20-122 a newhaloarchaeon isolated from a saline saltern of Isla Bacuta, Huelva, Spain.</title>
        <authorList>
            <person name="Duran-Viseras A."/>
            <person name="Sanchez-Porro C."/>
            <person name="Ventosa A."/>
        </authorList>
    </citation>
    <scope>NUCLEOTIDE SEQUENCE [LARGE SCALE GENOMIC DNA]</scope>
    <source>
        <strain evidence="9 10">F20-122</strain>
    </source>
</reference>
<dbReference type="Pfam" id="PF00015">
    <property type="entry name" value="MCPsignal"/>
    <property type="match status" value="1"/>
</dbReference>
<feature type="transmembrane region" description="Helical" evidence="6">
    <location>
        <begin position="35"/>
        <end position="53"/>
    </location>
</feature>
<dbReference type="GO" id="GO:0007165">
    <property type="term" value="P:signal transduction"/>
    <property type="evidence" value="ECO:0007669"/>
    <property type="project" value="UniProtKB-KW"/>
</dbReference>
<dbReference type="PANTHER" id="PTHR32089:SF112">
    <property type="entry name" value="LYSOZYME-LIKE PROTEIN-RELATED"/>
    <property type="match status" value="1"/>
</dbReference>
<keyword evidence="1 3" id="KW-0807">Transducer</keyword>
<dbReference type="CDD" id="cd06225">
    <property type="entry name" value="HAMP"/>
    <property type="match status" value="1"/>
</dbReference>
<evidence type="ECO:0000256" key="4">
    <source>
        <dbReference type="SAM" id="Coils"/>
    </source>
</evidence>
<feature type="region of interest" description="Disordered" evidence="5">
    <location>
        <begin position="545"/>
        <end position="573"/>
    </location>
</feature>
<evidence type="ECO:0000259" key="7">
    <source>
        <dbReference type="PROSITE" id="PS50111"/>
    </source>
</evidence>
<dbReference type="SMART" id="SM00304">
    <property type="entry name" value="HAMP"/>
    <property type="match status" value="1"/>
</dbReference>
<feature type="compositionally biased region" description="Polar residues" evidence="5">
    <location>
        <begin position="598"/>
        <end position="626"/>
    </location>
</feature>
<dbReference type="GO" id="GO:0004888">
    <property type="term" value="F:transmembrane signaling receptor activity"/>
    <property type="evidence" value="ECO:0007669"/>
    <property type="project" value="InterPro"/>
</dbReference>
<dbReference type="PRINTS" id="PR00260">
    <property type="entry name" value="CHEMTRNSDUCR"/>
</dbReference>
<keyword evidence="6" id="KW-0472">Membrane</keyword>
<dbReference type="SMART" id="SM00283">
    <property type="entry name" value="MA"/>
    <property type="match status" value="1"/>
</dbReference>
<accession>A0A4U5JIH2</accession>
<keyword evidence="6" id="KW-0812">Transmembrane</keyword>
<dbReference type="Gene3D" id="1.10.287.950">
    <property type="entry name" value="Methyl-accepting chemotaxis protein"/>
    <property type="match status" value="1"/>
</dbReference>
<dbReference type="SUPFAM" id="SSF58104">
    <property type="entry name" value="Methyl-accepting chemotaxis protein (MCP) signaling domain"/>
    <property type="match status" value="1"/>
</dbReference>
<dbReference type="InterPro" id="IPR004090">
    <property type="entry name" value="Chemotax_Me-accpt_rcpt"/>
</dbReference>
<evidence type="ECO:0000313" key="9">
    <source>
        <dbReference type="EMBL" id="TKR28326.1"/>
    </source>
</evidence>
<keyword evidence="4" id="KW-0175">Coiled coil</keyword>
<dbReference type="PROSITE" id="PS50111">
    <property type="entry name" value="CHEMOTAXIS_TRANSDUC_2"/>
    <property type="match status" value="1"/>
</dbReference>
<dbReference type="RefSeq" id="WP_137275627.1">
    <property type="nucleotide sequence ID" value="NZ_QKNX01000001.1"/>
</dbReference>
<dbReference type="PANTHER" id="PTHR32089">
    <property type="entry name" value="METHYL-ACCEPTING CHEMOTAXIS PROTEIN MCPB"/>
    <property type="match status" value="1"/>
</dbReference>
<dbReference type="AlphaFoldDB" id="A0A4U5JIH2"/>
<dbReference type="OrthoDB" id="8523at2157"/>
<evidence type="ECO:0000259" key="8">
    <source>
        <dbReference type="PROSITE" id="PS50885"/>
    </source>
</evidence>
<gene>
    <name evidence="9" type="ORF">DM868_04460</name>
</gene>
<dbReference type="GO" id="GO:0006935">
    <property type="term" value="P:chemotaxis"/>
    <property type="evidence" value="ECO:0007669"/>
    <property type="project" value="InterPro"/>
</dbReference>